<proteinExistence type="predicted"/>
<comment type="caution">
    <text evidence="7">The sequence shown here is derived from an EMBL/GenBank/DDBJ whole genome shotgun (WGS) entry which is preliminary data.</text>
</comment>
<evidence type="ECO:0000256" key="1">
    <source>
        <dbReference type="ARBA" id="ARBA00001911"/>
    </source>
</evidence>
<dbReference type="SUPFAM" id="SSF51735">
    <property type="entry name" value="NAD(P)-binding Rossmann-fold domains"/>
    <property type="match status" value="1"/>
</dbReference>
<dbReference type="InterPro" id="IPR036291">
    <property type="entry name" value="NAD(P)-bd_dom_sf"/>
</dbReference>
<keyword evidence="5" id="KW-0472">Membrane</keyword>
<gene>
    <name evidence="7" type="ORF">FYJ39_00615</name>
</gene>
<dbReference type="Pfam" id="PF01370">
    <property type="entry name" value="Epimerase"/>
    <property type="match status" value="1"/>
</dbReference>
<dbReference type="GO" id="GO:0042732">
    <property type="term" value="P:D-xylose metabolic process"/>
    <property type="evidence" value="ECO:0007669"/>
    <property type="project" value="InterPro"/>
</dbReference>
<dbReference type="GO" id="GO:0048040">
    <property type="term" value="F:UDP-glucuronate decarboxylase activity"/>
    <property type="evidence" value="ECO:0007669"/>
    <property type="project" value="TreeGrafter"/>
</dbReference>
<feature type="transmembrane region" description="Helical" evidence="5">
    <location>
        <begin position="29"/>
        <end position="48"/>
    </location>
</feature>
<evidence type="ECO:0000256" key="3">
    <source>
        <dbReference type="ARBA" id="ARBA00023027"/>
    </source>
</evidence>
<name>A0A7X2NHP6_9CLOT</name>
<keyword evidence="3" id="KW-0520">NAD</keyword>
<accession>A0A7X2NHP6</accession>
<keyword evidence="2" id="KW-0210">Decarboxylase</keyword>
<keyword evidence="4" id="KW-0456">Lyase</keyword>
<evidence type="ECO:0000256" key="4">
    <source>
        <dbReference type="ARBA" id="ARBA00023239"/>
    </source>
</evidence>
<evidence type="ECO:0000256" key="2">
    <source>
        <dbReference type="ARBA" id="ARBA00022793"/>
    </source>
</evidence>
<dbReference type="AlphaFoldDB" id="A0A7X2NHP6"/>
<dbReference type="RefSeq" id="WP_154470533.1">
    <property type="nucleotide sequence ID" value="NZ_VUMD01000001.1"/>
</dbReference>
<evidence type="ECO:0000313" key="7">
    <source>
        <dbReference type="EMBL" id="MSS35116.1"/>
    </source>
</evidence>
<comment type="cofactor">
    <cofactor evidence="1">
        <name>NAD(+)</name>
        <dbReference type="ChEBI" id="CHEBI:57540"/>
    </cofactor>
</comment>
<dbReference type="PANTHER" id="PTHR43078:SF6">
    <property type="entry name" value="UDP-GLUCURONIC ACID DECARBOXYLASE 1"/>
    <property type="match status" value="1"/>
</dbReference>
<organism evidence="7 8">
    <name type="scientific">Clostridium porci</name>
    <dbReference type="NCBI Taxonomy" id="2605778"/>
    <lineage>
        <taxon>Bacteria</taxon>
        <taxon>Bacillati</taxon>
        <taxon>Bacillota</taxon>
        <taxon>Clostridia</taxon>
        <taxon>Eubacteriales</taxon>
        <taxon>Clostridiaceae</taxon>
        <taxon>Clostridium</taxon>
    </lineage>
</organism>
<dbReference type="InterPro" id="IPR044516">
    <property type="entry name" value="UXS-like"/>
</dbReference>
<feature type="domain" description="NAD-dependent epimerase/dehydratase" evidence="6">
    <location>
        <begin position="30"/>
        <end position="274"/>
    </location>
</feature>
<reference evidence="7 8" key="1">
    <citation type="submission" date="2019-08" db="EMBL/GenBank/DDBJ databases">
        <title>In-depth cultivation of the pig gut microbiome towards novel bacterial diversity and tailored functional studies.</title>
        <authorList>
            <person name="Wylensek D."/>
            <person name="Hitch T.C.A."/>
            <person name="Clavel T."/>
        </authorList>
    </citation>
    <scope>NUCLEOTIDE SEQUENCE [LARGE SCALE GENOMIC DNA]</scope>
    <source>
        <strain evidence="7 8">WCA-389-WT-23D1</strain>
    </source>
</reference>
<evidence type="ECO:0000259" key="6">
    <source>
        <dbReference type="Pfam" id="PF01370"/>
    </source>
</evidence>
<dbReference type="EMBL" id="VUMD01000001">
    <property type="protein sequence ID" value="MSS35116.1"/>
    <property type="molecule type" value="Genomic_DNA"/>
</dbReference>
<evidence type="ECO:0000256" key="5">
    <source>
        <dbReference type="SAM" id="Phobius"/>
    </source>
</evidence>
<dbReference type="GO" id="GO:0070403">
    <property type="term" value="F:NAD+ binding"/>
    <property type="evidence" value="ECO:0007669"/>
    <property type="project" value="InterPro"/>
</dbReference>
<keyword evidence="8" id="KW-1185">Reference proteome</keyword>
<sequence>MYLDDYLYKQDIEYLNNLKIDWKRLEDKGVLIIGATGMIGTVLVDALMERNIKRNSRIRVYAMGRTKKRAQERFADYLQRPEFTFLSGDINEGLDLNKRVDYIFYCASNTHPRAYAADPIGTILTNVLGTNKMLKYAADKRCERVLFLSSVEIYGENLGTEAFRERDCGYIDCNTVRAGYPEGKRVGEALCQAYRAQYDLDIVIPRICRVYGPTMLESDSKALAQFIRNAVRKENIVLKSDGSQYFSYCYAADVVSALLYSLLYGENGEAYNIADEGSNICLKELAKLLADKSGVQIAFELPDAVEKQGFSKATKAVLDSGKIKELGWKPACSIQEGLDRTIDILRNAARI</sequence>
<protein>
    <submittedName>
        <fullName evidence="7">NAD-dependent epimerase/dehydratase family protein</fullName>
    </submittedName>
</protein>
<keyword evidence="5" id="KW-1133">Transmembrane helix</keyword>
<dbReference type="PANTHER" id="PTHR43078">
    <property type="entry name" value="UDP-GLUCURONIC ACID DECARBOXYLASE-RELATED"/>
    <property type="match status" value="1"/>
</dbReference>
<dbReference type="Gene3D" id="3.40.50.720">
    <property type="entry name" value="NAD(P)-binding Rossmann-like Domain"/>
    <property type="match status" value="1"/>
</dbReference>
<dbReference type="InterPro" id="IPR001509">
    <property type="entry name" value="Epimerase_deHydtase"/>
</dbReference>
<dbReference type="Proteomes" id="UP000429958">
    <property type="component" value="Unassembled WGS sequence"/>
</dbReference>
<dbReference type="GO" id="GO:0005737">
    <property type="term" value="C:cytoplasm"/>
    <property type="evidence" value="ECO:0007669"/>
    <property type="project" value="TreeGrafter"/>
</dbReference>
<keyword evidence="5" id="KW-0812">Transmembrane</keyword>
<evidence type="ECO:0000313" key="8">
    <source>
        <dbReference type="Proteomes" id="UP000429958"/>
    </source>
</evidence>